<keyword evidence="6 8" id="KW-1015">Disulfide bond</keyword>
<dbReference type="AlphaFoldDB" id="A0A8D2KRT7"/>
<feature type="binding site" evidence="9">
    <location>
        <position position="137"/>
    </location>
    <ligand>
        <name>substrate</name>
    </ligand>
</feature>
<sequence>MTAVLYLLQAHRNMMIHTKGILAVLGLVALALLASRCQAQRDCRVESFKVQQNFDKYRYRGLWYAVAKKDPIGLFLQDNVRAEFFVDENGNMTATARGRVVLLNEWSVCADMIGTFVETEDPAKFKMKYWGVSSYLQKGNDDHWVMATDYDSYALHYSCRQLNGDGTCADGYSFVFSRSPYGLLPEAQRIIRQKQTEICLERQYRLIVHDGSCP</sequence>
<protein>
    <submittedName>
        <fullName evidence="13">Retinol binding protein 4</fullName>
    </submittedName>
</protein>
<dbReference type="PANTHER" id="PTHR11873:SF2">
    <property type="entry name" value="RETINOL-BINDING PROTEIN 4"/>
    <property type="match status" value="1"/>
</dbReference>
<evidence type="ECO:0000256" key="5">
    <source>
        <dbReference type="ARBA" id="ARBA00023072"/>
    </source>
</evidence>
<evidence type="ECO:0000259" key="12">
    <source>
        <dbReference type="Pfam" id="PF00061"/>
    </source>
</evidence>
<dbReference type="InterPro" id="IPR022271">
    <property type="entry name" value="Lipocalin_ApoD"/>
</dbReference>
<accession>A0A8D2KRT7</accession>
<feature type="disulfide bond" evidence="8">
    <location>
        <begin position="43"/>
        <end position="199"/>
    </location>
</feature>
<feature type="chain" id="PRO_5034007500" evidence="11">
    <location>
        <begin position="40"/>
        <end position="214"/>
    </location>
</feature>
<feature type="signal peptide" evidence="11">
    <location>
        <begin position="1"/>
        <end position="39"/>
    </location>
</feature>
<dbReference type="InterPro" id="IPR012674">
    <property type="entry name" value="Calycin"/>
</dbReference>
<dbReference type="Gene3D" id="2.40.128.20">
    <property type="match status" value="1"/>
</dbReference>
<evidence type="ECO:0000256" key="7">
    <source>
        <dbReference type="PIRNR" id="PIRNR036893"/>
    </source>
</evidence>
<dbReference type="FunFam" id="2.40.128.20:FF:000004">
    <property type="entry name" value="Retinol-binding protein 4"/>
    <property type="match status" value="1"/>
</dbReference>
<dbReference type="PRINTS" id="PR01174">
    <property type="entry name" value="RETINOLBNDNG"/>
</dbReference>
<proteinExistence type="inferred from homology"/>
<dbReference type="Pfam" id="PF00061">
    <property type="entry name" value="Lipocalin"/>
    <property type="match status" value="1"/>
</dbReference>
<organism evidence="13 14">
    <name type="scientific">Varanus komodoensis</name>
    <name type="common">Komodo dragon</name>
    <dbReference type="NCBI Taxonomy" id="61221"/>
    <lineage>
        <taxon>Eukaryota</taxon>
        <taxon>Metazoa</taxon>
        <taxon>Chordata</taxon>
        <taxon>Craniata</taxon>
        <taxon>Vertebrata</taxon>
        <taxon>Euteleostomi</taxon>
        <taxon>Lepidosauria</taxon>
        <taxon>Squamata</taxon>
        <taxon>Bifurcata</taxon>
        <taxon>Unidentata</taxon>
        <taxon>Episquamata</taxon>
        <taxon>Toxicofera</taxon>
        <taxon>Anguimorpha</taxon>
        <taxon>Paleoanguimorpha</taxon>
        <taxon>Varanoidea</taxon>
        <taxon>Varanidae</taxon>
        <taxon>Varanus</taxon>
    </lineage>
</organism>
<comment type="similarity">
    <text evidence="2 7 10">Belongs to the calycin superfamily. Lipocalin family.</text>
</comment>
<dbReference type="Proteomes" id="UP000694545">
    <property type="component" value="Unplaced"/>
</dbReference>
<dbReference type="InterPro" id="IPR000566">
    <property type="entry name" value="Lipocln_cytosolic_FA-bd_dom"/>
</dbReference>
<name>A0A8D2KRT7_VARKO</name>
<evidence type="ECO:0000256" key="8">
    <source>
        <dbReference type="PIRSR" id="PIRSR036893-50"/>
    </source>
</evidence>
<keyword evidence="3" id="KW-0813">Transport</keyword>
<evidence type="ECO:0000256" key="1">
    <source>
        <dbReference type="ARBA" id="ARBA00004613"/>
    </source>
</evidence>
<evidence type="ECO:0000313" key="14">
    <source>
        <dbReference type="Proteomes" id="UP000694545"/>
    </source>
</evidence>
<dbReference type="PIRSF" id="PIRSF036893">
    <property type="entry name" value="Lipocalin_ApoD"/>
    <property type="match status" value="1"/>
</dbReference>
<feature type="domain" description="Lipocalin/cytosolic fatty-acid binding" evidence="12">
    <location>
        <begin position="61"/>
        <end position="194"/>
    </location>
</feature>
<evidence type="ECO:0000256" key="11">
    <source>
        <dbReference type="SAM" id="SignalP"/>
    </source>
</evidence>
<dbReference type="PIRSF" id="PIRSF500204">
    <property type="entry name" value="RBP_purpurin"/>
    <property type="match status" value="1"/>
</dbReference>
<keyword evidence="4" id="KW-0964">Secreted</keyword>
<dbReference type="PANTHER" id="PTHR11873">
    <property type="entry name" value="RETINOL-BINDING PROTEIN 4"/>
    <property type="match status" value="1"/>
</dbReference>
<dbReference type="InterPro" id="IPR022272">
    <property type="entry name" value="Lipocalin_CS"/>
</dbReference>
<reference evidence="13" key="2">
    <citation type="submission" date="2025-09" db="UniProtKB">
        <authorList>
            <consortium name="Ensembl"/>
        </authorList>
    </citation>
    <scope>IDENTIFICATION</scope>
</reference>
<evidence type="ECO:0000256" key="2">
    <source>
        <dbReference type="ARBA" id="ARBA00006889"/>
    </source>
</evidence>
<dbReference type="InterPro" id="IPR002449">
    <property type="entry name" value="Retinol-bd/Purpurin"/>
</dbReference>
<dbReference type="Ensembl" id="ENSVKKT00000002630.1">
    <property type="protein sequence ID" value="ENSVKKP00000002556.1"/>
    <property type="gene ID" value="ENSVKKG00000002031.1"/>
</dbReference>
<dbReference type="SUPFAM" id="SSF50814">
    <property type="entry name" value="Lipocalins"/>
    <property type="match status" value="1"/>
</dbReference>
<evidence type="ECO:0000256" key="9">
    <source>
        <dbReference type="PIRSR" id="PIRSR036893-51"/>
    </source>
</evidence>
<feature type="disulfide bond" evidence="8">
    <location>
        <begin position="159"/>
        <end position="168"/>
    </location>
</feature>
<dbReference type="GO" id="GO:0019841">
    <property type="term" value="F:retinol binding"/>
    <property type="evidence" value="ECO:0007669"/>
    <property type="project" value="UniProtKB-KW"/>
</dbReference>
<evidence type="ECO:0000256" key="10">
    <source>
        <dbReference type="RuleBase" id="RU003695"/>
    </source>
</evidence>
<reference evidence="13" key="1">
    <citation type="submission" date="2025-08" db="UniProtKB">
        <authorList>
            <consortium name="Ensembl"/>
        </authorList>
    </citation>
    <scope>IDENTIFICATION</scope>
</reference>
<evidence type="ECO:0000256" key="6">
    <source>
        <dbReference type="ARBA" id="ARBA00023157"/>
    </source>
</evidence>
<feature type="disulfide bond" evidence="8">
    <location>
        <begin position="109"/>
        <end position="213"/>
    </location>
</feature>
<evidence type="ECO:0000313" key="13">
    <source>
        <dbReference type="Ensembl" id="ENSVKKP00000002556.1"/>
    </source>
</evidence>
<evidence type="ECO:0000256" key="3">
    <source>
        <dbReference type="ARBA" id="ARBA00022448"/>
    </source>
</evidence>
<dbReference type="OMA" id="KYWGMAS"/>
<keyword evidence="14" id="KW-1185">Reference proteome</keyword>
<keyword evidence="11" id="KW-0732">Signal</keyword>
<comment type="subcellular location">
    <subcellularLocation>
        <location evidence="1">Secreted</location>
    </subcellularLocation>
</comment>
<keyword evidence="5" id="KW-0683">Retinol-binding</keyword>
<dbReference type="GO" id="GO:0034632">
    <property type="term" value="F:retinol transmembrane transporter activity"/>
    <property type="evidence" value="ECO:0007669"/>
    <property type="project" value="InterPro"/>
</dbReference>
<dbReference type="GO" id="GO:0005615">
    <property type="term" value="C:extracellular space"/>
    <property type="evidence" value="ECO:0007669"/>
    <property type="project" value="UniProtKB-ARBA"/>
</dbReference>
<evidence type="ECO:0000256" key="4">
    <source>
        <dbReference type="ARBA" id="ARBA00022525"/>
    </source>
</evidence>
<dbReference type="PROSITE" id="PS00213">
    <property type="entry name" value="LIPOCALIN"/>
    <property type="match status" value="1"/>
</dbReference>